<dbReference type="InterPro" id="IPR002893">
    <property type="entry name" value="Znf_MYND"/>
</dbReference>
<keyword evidence="2 4" id="KW-0863">Zinc-finger</keyword>
<dbReference type="PROSITE" id="PS01360">
    <property type="entry name" value="ZF_MYND_1"/>
    <property type="match status" value="1"/>
</dbReference>
<dbReference type="PROSITE" id="PS50865">
    <property type="entry name" value="ZF_MYND_2"/>
    <property type="match status" value="1"/>
</dbReference>
<dbReference type="HOGENOM" id="CLU_086128_1_0_1"/>
<keyword evidence="5" id="KW-0732">Signal</keyword>
<evidence type="ECO:0000256" key="5">
    <source>
        <dbReference type="SAM" id="SignalP"/>
    </source>
</evidence>
<evidence type="ECO:0000259" key="6">
    <source>
        <dbReference type="PROSITE" id="PS50865"/>
    </source>
</evidence>
<evidence type="ECO:0000256" key="4">
    <source>
        <dbReference type="PROSITE-ProRule" id="PRU00134"/>
    </source>
</evidence>
<keyword evidence="1" id="KW-0479">Metal-binding</keyword>
<accession>A0A0C2YNB6</accession>
<gene>
    <name evidence="7" type="ORF">M413DRAFT_444248</name>
</gene>
<keyword evidence="3" id="KW-0862">Zinc</keyword>
<reference evidence="7 8" key="1">
    <citation type="submission" date="2014-04" db="EMBL/GenBank/DDBJ databases">
        <authorList>
            <consortium name="DOE Joint Genome Institute"/>
            <person name="Kuo A."/>
            <person name="Gay G."/>
            <person name="Dore J."/>
            <person name="Kohler A."/>
            <person name="Nagy L.G."/>
            <person name="Floudas D."/>
            <person name="Copeland A."/>
            <person name="Barry K.W."/>
            <person name="Cichocki N."/>
            <person name="Veneault-Fourrey C."/>
            <person name="LaButti K."/>
            <person name="Lindquist E.A."/>
            <person name="Lipzen A."/>
            <person name="Lundell T."/>
            <person name="Morin E."/>
            <person name="Murat C."/>
            <person name="Sun H."/>
            <person name="Tunlid A."/>
            <person name="Henrissat B."/>
            <person name="Grigoriev I.V."/>
            <person name="Hibbett D.S."/>
            <person name="Martin F."/>
            <person name="Nordberg H.P."/>
            <person name="Cantor M.N."/>
            <person name="Hua S.X."/>
        </authorList>
    </citation>
    <scope>NUCLEOTIDE SEQUENCE [LARGE SCALE GENOMIC DNA]</scope>
    <source>
        <strain evidence="8">h7</strain>
    </source>
</reference>
<dbReference type="Pfam" id="PF01753">
    <property type="entry name" value="zf-MYND"/>
    <property type="match status" value="1"/>
</dbReference>
<dbReference type="AlphaFoldDB" id="A0A0C2YNB6"/>
<dbReference type="SUPFAM" id="SSF144232">
    <property type="entry name" value="HIT/MYND zinc finger-like"/>
    <property type="match status" value="1"/>
</dbReference>
<organism evidence="7 8">
    <name type="scientific">Hebeloma cylindrosporum</name>
    <dbReference type="NCBI Taxonomy" id="76867"/>
    <lineage>
        <taxon>Eukaryota</taxon>
        <taxon>Fungi</taxon>
        <taxon>Dikarya</taxon>
        <taxon>Basidiomycota</taxon>
        <taxon>Agaricomycotina</taxon>
        <taxon>Agaricomycetes</taxon>
        <taxon>Agaricomycetidae</taxon>
        <taxon>Agaricales</taxon>
        <taxon>Agaricineae</taxon>
        <taxon>Hymenogastraceae</taxon>
        <taxon>Hebeloma</taxon>
    </lineage>
</organism>
<name>A0A0C2YNB6_HEBCY</name>
<dbReference type="Gene3D" id="6.10.140.2220">
    <property type="match status" value="1"/>
</dbReference>
<reference evidence="8" key="2">
    <citation type="submission" date="2015-01" db="EMBL/GenBank/DDBJ databases">
        <title>Evolutionary Origins and Diversification of the Mycorrhizal Mutualists.</title>
        <authorList>
            <consortium name="DOE Joint Genome Institute"/>
            <consortium name="Mycorrhizal Genomics Consortium"/>
            <person name="Kohler A."/>
            <person name="Kuo A."/>
            <person name="Nagy L.G."/>
            <person name="Floudas D."/>
            <person name="Copeland A."/>
            <person name="Barry K.W."/>
            <person name="Cichocki N."/>
            <person name="Veneault-Fourrey C."/>
            <person name="LaButti K."/>
            <person name="Lindquist E.A."/>
            <person name="Lipzen A."/>
            <person name="Lundell T."/>
            <person name="Morin E."/>
            <person name="Murat C."/>
            <person name="Riley R."/>
            <person name="Ohm R."/>
            <person name="Sun H."/>
            <person name="Tunlid A."/>
            <person name="Henrissat B."/>
            <person name="Grigoriev I.V."/>
            <person name="Hibbett D.S."/>
            <person name="Martin F."/>
        </authorList>
    </citation>
    <scope>NUCLEOTIDE SEQUENCE [LARGE SCALE GENOMIC DNA]</scope>
    <source>
        <strain evidence="8">h7</strain>
    </source>
</reference>
<proteinExistence type="predicted"/>
<evidence type="ECO:0000313" key="7">
    <source>
        <dbReference type="EMBL" id="KIM42517.1"/>
    </source>
</evidence>
<keyword evidence="8" id="KW-1185">Reference proteome</keyword>
<sequence length="175" mass="20232">MRKGSCLVCGTLAMKLCSGCKTALYCNRGHQKQDWRSHKEYCVKVQNAKNTFDAILFAADEIEPRLVKIPWEFKEGEWHDLDRSVWFKNPRSFVRNLSVSPTLCFLYDDHFGENGSQRNGCIDVFTGGNPGRPWAGNILALRKGDSDLYDFFDNVDMDEDFLPLVRFFERYGRRG</sequence>
<dbReference type="OrthoDB" id="437457at2759"/>
<dbReference type="GO" id="GO:0008270">
    <property type="term" value="F:zinc ion binding"/>
    <property type="evidence" value="ECO:0007669"/>
    <property type="project" value="UniProtKB-KW"/>
</dbReference>
<feature type="domain" description="MYND-type" evidence="6">
    <location>
        <begin position="6"/>
        <end position="42"/>
    </location>
</feature>
<dbReference type="EMBL" id="KN831777">
    <property type="protein sequence ID" value="KIM42517.1"/>
    <property type="molecule type" value="Genomic_DNA"/>
</dbReference>
<dbReference type="Proteomes" id="UP000053424">
    <property type="component" value="Unassembled WGS sequence"/>
</dbReference>
<protein>
    <recommendedName>
        <fullName evidence="6">MYND-type domain-containing protein</fullName>
    </recommendedName>
</protein>
<evidence type="ECO:0000256" key="2">
    <source>
        <dbReference type="ARBA" id="ARBA00022771"/>
    </source>
</evidence>
<evidence type="ECO:0000256" key="3">
    <source>
        <dbReference type="ARBA" id="ARBA00022833"/>
    </source>
</evidence>
<evidence type="ECO:0000256" key="1">
    <source>
        <dbReference type="ARBA" id="ARBA00022723"/>
    </source>
</evidence>
<feature type="signal peptide" evidence="5">
    <location>
        <begin position="1"/>
        <end position="19"/>
    </location>
</feature>
<feature type="chain" id="PRO_5002159725" description="MYND-type domain-containing protein" evidence="5">
    <location>
        <begin position="20"/>
        <end position="175"/>
    </location>
</feature>
<evidence type="ECO:0000313" key="8">
    <source>
        <dbReference type="Proteomes" id="UP000053424"/>
    </source>
</evidence>
<dbReference type="STRING" id="686832.A0A0C2YNB6"/>